<name>A0A1B0BUK8_9MUSC</name>
<feature type="chain" id="PRO_5008405229" description="Chitin-binding type-2 domain-containing protein" evidence="1">
    <location>
        <begin position="20"/>
        <end position="100"/>
    </location>
</feature>
<keyword evidence="1" id="KW-0732">Signal</keyword>
<accession>A0A1B0BUK8</accession>
<dbReference type="PANTHER" id="PTHR20987:SF0">
    <property type="entry name" value="CHITIN-BINDING TYPE-2 DOMAIN-CONTAINING PROTEIN-RELATED"/>
    <property type="match status" value="1"/>
</dbReference>
<evidence type="ECO:0000256" key="1">
    <source>
        <dbReference type="SAM" id="SignalP"/>
    </source>
</evidence>
<dbReference type="PANTHER" id="PTHR20987">
    <property type="entry name" value="CHITIN-BINDING TYPE-2 DOMAIN-CONTAINING PROTEIN-RELATED"/>
    <property type="match status" value="1"/>
</dbReference>
<organism evidence="2 3">
    <name type="scientific">Glossina palpalis gambiensis</name>
    <dbReference type="NCBI Taxonomy" id="67801"/>
    <lineage>
        <taxon>Eukaryota</taxon>
        <taxon>Metazoa</taxon>
        <taxon>Ecdysozoa</taxon>
        <taxon>Arthropoda</taxon>
        <taxon>Hexapoda</taxon>
        <taxon>Insecta</taxon>
        <taxon>Pterygota</taxon>
        <taxon>Neoptera</taxon>
        <taxon>Endopterygota</taxon>
        <taxon>Diptera</taxon>
        <taxon>Brachycera</taxon>
        <taxon>Muscomorpha</taxon>
        <taxon>Hippoboscoidea</taxon>
        <taxon>Glossinidae</taxon>
        <taxon>Glossina</taxon>
    </lineage>
</organism>
<dbReference type="AlphaFoldDB" id="A0A1B0BUK8"/>
<dbReference type="InterPro" id="IPR036508">
    <property type="entry name" value="Chitin-bd_dom_sf"/>
</dbReference>
<dbReference type="GO" id="GO:0008061">
    <property type="term" value="F:chitin binding"/>
    <property type="evidence" value="ECO:0007669"/>
    <property type="project" value="InterPro"/>
</dbReference>
<feature type="signal peptide" evidence="1">
    <location>
        <begin position="1"/>
        <end position="19"/>
    </location>
</feature>
<keyword evidence="3" id="KW-1185">Reference proteome</keyword>
<dbReference type="EnsemblMetazoa" id="GPPI040977-RA">
    <property type="protein sequence ID" value="GPPI040977-PA"/>
    <property type="gene ID" value="GPPI040977"/>
</dbReference>
<evidence type="ECO:0000313" key="3">
    <source>
        <dbReference type="Proteomes" id="UP000092460"/>
    </source>
</evidence>
<protein>
    <recommendedName>
        <fullName evidence="4">Chitin-binding type-2 domain-containing protein</fullName>
    </recommendedName>
</protein>
<dbReference type="SUPFAM" id="SSF57625">
    <property type="entry name" value="Invertebrate chitin-binding proteins"/>
    <property type="match status" value="1"/>
</dbReference>
<reference evidence="3" key="1">
    <citation type="submission" date="2015-01" db="EMBL/GenBank/DDBJ databases">
        <authorList>
            <person name="Aksoy S."/>
            <person name="Warren W."/>
            <person name="Wilson R.K."/>
        </authorList>
    </citation>
    <scope>NUCLEOTIDE SEQUENCE [LARGE SCALE GENOMIC DNA]</scope>
    <source>
        <strain evidence="3">IAEA</strain>
    </source>
</reference>
<sequence length="100" mass="11517">MKGISVIACFALLITVASANVVRVPPHYEPQDIYAEPNCAVVTDHARKFRDISDPTHYWICPLGNEKPDSVRCPADEAFMEHLQRCVNWSEWKWIEPYTK</sequence>
<reference evidence="2" key="2">
    <citation type="submission" date="2020-05" db="UniProtKB">
        <authorList>
            <consortium name="EnsemblMetazoa"/>
        </authorList>
    </citation>
    <scope>IDENTIFICATION</scope>
    <source>
        <strain evidence="2">IAEA</strain>
    </source>
</reference>
<dbReference type="Proteomes" id="UP000092460">
    <property type="component" value="Unassembled WGS sequence"/>
</dbReference>
<proteinExistence type="predicted"/>
<dbReference type="EMBL" id="JXJN01020781">
    <property type="status" value="NOT_ANNOTATED_CDS"/>
    <property type="molecule type" value="Genomic_DNA"/>
</dbReference>
<evidence type="ECO:0008006" key="4">
    <source>
        <dbReference type="Google" id="ProtNLM"/>
    </source>
</evidence>
<dbReference type="VEuPathDB" id="VectorBase:GPPI040977"/>
<evidence type="ECO:0000313" key="2">
    <source>
        <dbReference type="EnsemblMetazoa" id="GPPI040977-PA"/>
    </source>
</evidence>